<evidence type="ECO:0000256" key="6">
    <source>
        <dbReference type="ARBA" id="ARBA00023136"/>
    </source>
</evidence>
<dbReference type="GO" id="GO:0005886">
    <property type="term" value="C:plasma membrane"/>
    <property type="evidence" value="ECO:0007669"/>
    <property type="project" value="UniProtKB-SubCell"/>
</dbReference>
<dbReference type="PATRIC" id="fig|1618023.3.peg.4553"/>
<keyword evidence="5 7" id="KW-1133">Transmembrane helix</keyword>
<dbReference type="STRING" id="1618023.UH38_23585"/>
<dbReference type="Gene3D" id="1.20.1720.10">
    <property type="entry name" value="Multidrug resistance protein D"/>
    <property type="match status" value="1"/>
</dbReference>
<feature type="transmembrane region" description="Helical" evidence="7">
    <location>
        <begin position="30"/>
        <end position="53"/>
    </location>
</feature>
<dbReference type="Gene3D" id="1.20.1250.20">
    <property type="entry name" value="MFS general substrate transporter like domains"/>
    <property type="match status" value="1"/>
</dbReference>
<dbReference type="PANTHER" id="PTHR42718">
    <property type="entry name" value="MAJOR FACILITATOR SUPERFAMILY MULTIDRUG TRANSPORTER MFSC"/>
    <property type="match status" value="1"/>
</dbReference>
<dbReference type="PROSITE" id="PS50850">
    <property type="entry name" value="MFS"/>
    <property type="match status" value="1"/>
</dbReference>
<evidence type="ECO:0000256" key="5">
    <source>
        <dbReference type="ARBA" id="ARBA00022989"/>
    </source>
</evidence>
<gene>
    <name evidence="9" type="ORF">UH38_23585</name>
</gene>
<evidence type="ECO:0000256" key="7">
    <source>
        <dbReference type="SAM" id="Phobius"/>
    </source>
</evidence>
<dbReference type="RefSeq" id="WP_045057161.1">
    <property type="nucleotide sequence ID" value="NZ_CAWMDP010000052.1"/>
</dbReference>
<protein>
    <submittedName>
        <fullName evidence="9">Major facilitator transporter</fullName>
    </submittedName>
</protein>
<feature type="transmembrane region" description="Helical" evidence="7">
    <location>
        <begin position="122"/>
        <end position="147"/>
    </location>
</feature>
<name>A0A0D8ZM23_9CYAN</name>
<proteinExistence type="predicted"/>
<organism evidence="9 10">
    <name type="scientific">Aliterella atlantica CENA595</name>
    <dbReference type="NCBI Taxonomy" id="1618023"/>
    <lineage>
        <taxon>Bacteria</taxon>
        <taxon>Bacillati</taxon>
        <taxon>Cyanobacteriota</taxon>
        <taxon>Cyanophyceae</taxon>
        <taxon>Chroococcidiopsidales</taxon>
        <taxon>Aliterellaceae</taxon>
        <taxon>Aliterella</taxon>
    </lineage>
</organism>
<evidence type="ECO:0000256" key="4">
    <source>
        <dbReference type="ARBA" id="ARBA00022692"/>
    </source>
</evidence>
<dbReference type="Pfam" id="PF07690">
    <property type="entry name" value="MFS_1"/>
    <property type="match status" value="1"/>
</dbReference>
<evidence type="ECO:0000313" key="10">
    <source>
        <dbReference type="Proteomes" id="UP000032452"/>
    </source>
</evidence>
<feature type="transmembrane region" description="Helical" evidence="7">
    <location>
        <begin position="379"/>
        <end position="406"/>
    </location>
</feature>
<dbReference type="InterPro" id="IPR036259">
    <property type="entry name" value="MFS_trans_sf"/>
</dbReference>
<dbReference type="AlphaFoldDB" id="A0A0D8ZM23"/>
<feature type="transmembrane region" description="Helical" evidence="7">
    <location>
        <begin position="159"/>
        <end position="178"/>
    </location>
</feature>
<feature type="transmembrane region" description="Helical" evidence="7">
    <location>
        <begin position="73"/>
        <end position="92"/>
    </location>
</feature>
<accession>A0A0D8ZM23</accession>
<dbReference type="PANTHER" id="PTHR42718:SF42">
    <property type="entry name" value="EXPORT PROTEIN"/>
    <property type="match status" value="1"/>
</dbReference>
<evidence type="ECO:0000256" key="3">
    <source>
        <dbReference type="ARBA" id="ARBA00022475"/>
    </source>
</evidence>
<keyword evidence="2" id="KW-0813">Transport</keyword>
<evidence type="ECO:0000259" key="8">
    <source>
        <dbReference type="PROSITE" id="PS50850"/>
    </source>
</evidence>
<dbReference type="Proteomes" id="UP000032452">
    <property type="component" value="Unassembled WGS sequence"/>
</dbReference>
<feature type="transmembrane region" description="Helical" evidence="7">
    <location>
        <begin position="216"/>
        <end position="236"/>
    </location>
</feature>
<feature type="transmembrane region" description="Helical" evidence="7">
    <location>
        <begin position="97"/>
        <end position="116"/>
    </location>
</feature>
<dbReference type="CDD" id="cd17321">
    <property type="entry name" value="MFS_MMR_MDR_like"/>
    <property type="match status" value="1"/>
</dbReference>
<keyword evidence="6 7" id="KW-0472">Membrane</keyword>
<dbReference type="GO" id="GO:0022857">
    <property type="term" value="F:transmembrane transporter activity"/>
    <property type="evidence" value="ECO:0007669"/>
    <property type="project" value="InterPro"/>
</dbReference>
<feature type="domain" description="Major facilitator superfamily (MFS) profile" evidence="8">
    <location>
        <begin position="31"/>
        <end position="522"/>
    </location>
</feature>
<dbReference type="OrthoDB" id="9816041at2"/>
<dbReference type="InterPro" id="IPR020846">
    <property type="entry name" value="MFS_dom"/>
</dbReference>
<feature type="transmembrane region" description="Helical" evidence="7">
    <location>
        <begin position="242"/>
        <end position="265"/>
    </location>
</feature>
<comment type="caution">
    <text evidence="9">The sequence shown here is derived from an EMBL/GenBank/DDBJ whole genome shotgun (WGS) entry which is preliminary data.</text>
</comment>
<dbReference type="EMBL" id="JYON01000042">
    <property type="protein sequence ID" value="KJH69489.1"/>
    <property type="molecule type" value="Genomic_DNA"/>
</dbReference>
<dbReference type="SUPFAM" id="SSF103473">
    <property type="entry name" value="MFS general substrate transporter"/>
    <property type="match status" value="1"/>
</dbReference>
<feature type="transmembrane region" description="Helical" evidence="7">
    <location>
        <begin position="498"/>
        <end position="518"/>
    </location>
</feature>
<comment type="subcellular location">
    <subcellularLocation>
        <location evidence="1">Cell membrane</location>
        <topology evidence="1">Multi-pass membrane protein</topology>
    </subcellularLocation>
</comment>
<feature type="transmembrane region" description="Helical" evidence="7">
    <location>
        <begin position="349"/>
        <end position="367"/>
    </location>
</feature>
<evidence type="ECO:0000256" key="1">
    <source>
        <dbReference type="ARBA" id="ARBA00004651"/>
    </source>
</evidence>
<feature type="transmembrane region" description="Helical" evidence="7">
    <location>
        <begin position="184"/>
        <end position="204"/>
    </location>
</feature>
<keyword evidence="3" id="KW-1003">Cell membrane</keyword>
<dbReference type="NCBIfam" id="TIGR00711">
    <property type="entry name" value="efflux_EmrB"/>
    <property type="match status" value="1"/>
</dbReference>
<feature type="transmembrane region" description="Helical" evidence="7">
    <location>
        <begin position="286"/>
        <end position="305"/>
    </location>
</feature>
<evidence type="ECO:0000313" key="9">
    <source>
        <dbReference type="EMBL" id="KJH69489.1"/>
    </source>
</evidence>
<feature type="transmembrane region" description="Helical" evidence="7">
    <location>
        <begin position="418"/>
        <end position="439"/>
    </location>
</feature>
<feature type="transmembrane region" description="Helical" evidence="7">
    <location>
        <begin position="317"/>
        <end position="337"/>
    </location>
</feature>
<sequence length="527" mass="55840">MTPVIKPPCDEGVIRSKQCVAPCSRNVGRWVLAATILGSSIALIDGTVVNVALPVLQEALNATATDVQWIVESYALFLAALILVGGSLGDFFGRRRIFIYGVAIFALASIWCGFSPNVNQLIIARAVQGVGGAMLVPGSLAIISAAFSGEERGRAIGTWSGFTAITSALGPVLGGYLVENASWRWIFFINVPMAVVVIAIAYWRVPESRDESARHLDWWGALLATLGLGAIVFGLIEASRLGLSNFLVIGCLVLGAVILAAFIFVERNSRAPMMPLSLFKSRTFSGANLLTLLLYSALGGVFYFFPFNLIQVQGYSATAAGAAFLPFILLMFVLSRWSGGLVSQYGAKLPLVVGPAIAAIGFALFSIPGVGGSYWTTFFPAIVVLGFGMAISVAPLTTTVMGAVMARQAGVASGINNAVSRTASLLSIAVLNIFVLTAFNRSLDRRLLALNVPQQVQQLLATERIKLAGAEVPPGLSNELSANIERAIALSFVDGFRLVMWIAVGLALASAIVSLLTIKNRQEHKIS</sequence>
<evidence type="ECO:0000256" key="2">
    <source>
        <dbReference type="ARBA" id="ARBA00022448"/>
    </source>
</evidence>
<keyword evidence="4 7" id="KW-0812">Transmembrane</keyword>
<dbReference type="InterPro" id="IPR011701">
    <property type="entry name" value="MFS"/>
</dbReference>
<keyword evidence="10" id="KW-1185">Reference proteome</keyword>
<reference evidence="9 10" key="1">
    <citation type="submission" date="2015-02" db="EMBL/GenBank/DDBJ databases">
        <title>Draft genome of a novel marine cyanobacterium (Chroococcales) isolated from South Atlantic Ocean.</title>
        <authorList>
            <person name="Rigonato J."/>
            <person name="Alvarenga D.O."/>
            <person name="Branco L.H."/>
            <person name="Varani A.M."/>
            <person name="Brandini F.P."/>
            <person name="Fiore M.F."/>
        </authorList>
    </citation>
    <scope>NUCLEOTIDE SEQUENCE [LARGE SCALE GENOMIC DNA]</scope>
    <source>
        <strain evidence="9 10">CENA595</strain>
    </source>
</reference>
<dbReference type="InterPro" id="IPR004638">
    <property type="entry name" value="EmrB-like"/>
</dbReference>